<comment type="subcellular location">
    <subcellularLocation>
        <location evidence="1">Nucleus</location>
    </subcellularLocation>
</comment>
<keyword evidence="14" id="KW-1185">Reference proteome</keyword>
<evidence type="ECO:0000313" key="14">
    <source>
        <dbReference type="Proteomes" id="UP000597762"/>
    </source>
</evidence>
<dbReference type="GO" id="GO:0005524">
    <property type="term" value="F:ATP binding"/>
    <property type="evidence" value="ECO:0007669"/>
    <property type="project" value="UniProtKB-KW"/>
</dbReference>
<dbReference type="EC" id="3.6.4.12" evidence="13"/>
<feature type="compositionally biased region" description="Polar residues" evidence="10">
    <location>
        <begin position="64"/>
        <end position="74"/>
    </location>
</feature>
<evidence type="ECO:0000256" key="6">
    <source>
        <dbReference type="ARBA" id="ARBA00022840"/>
    </source>
</evidence>
<dbReference type="InterPro" id="IPR050474">
    <property type="entry name" value="Hel308_SKI2-like"/>
</dbReference>
<dbReference type="InterPro" id="IPR011545">
    <property type="entry name" value="DEAD/DEAH_box_helicase_dom"/>
</dbReference>
<dbReference type="PROSITE" id="PS51194">
    <property type="entry name" value="HELICASE_CTER"/>
    <property type="match status" value="1"/>
</dbReference>
<dbReference type="CDD" id="cd18795">
    <property type="entry name" value="SF2_C_Ski2"/>
    <property type="match status" value="1"/>
</dbReference>
<keyword evidence="7" id="KW-0234">DNA repair</keyword>
<dbReference type="GO" id="GO:0003676">
    <property type="term" value="F:nucleic acid binding"/>
    <property type="evidence" value="ECO:0007669"/>
    <property type="project" value="InterPro"/>
</dbReference>
<dbReference type="Proteomes" id="UP000597762">
    <property type="component" value="Unassembled WGS sequence"/>
</dbReference>
<reference evidence="13" key="1">
    <citation type="submission" date="2021-01" db="EMBL/GenBank/DDBJ databases">
        <authorList>
            <person name="Li R."/>
            <person name="Bekaert M."/>
        </authorList>
    </citation>
    <scope>NUCLEOTIDE SEQUENCE</scope>
    <source>
        <strain evidence="13">Farmed</strain>
    </source>
</reference>
<dbReference type="GO" id="GO:0043138">
    <property type="term" value="F:3'-5' DNA helicase activity"/>
    <property type="evidence" value="ECO:0007669"/>
    <property type="project" value="UniProtKB-EC"/>
</dbReference>
<accession>A0A812EP30</accession>
<dbReference type="GO" id="GO:0016787">
    <property type="term" value="F:hydrolase activity"/>
    <property type="evidence" value="ECO:0007669"/>
    <property type="project" value="UniProtKB-KW"/>
</dbReference>
<comment type="caution">
    <text evidence="13">The sequence shown here is derived from an EMBL/GenBank/DDBJ whole genome shotgun (WGS) entry which is preliminary data.</text>
</comment>
<gene>
    <name evidence="13" type="ORF">SPHA_79376</name>
</gene>
<feature type="compositionally biased region" description="Basic and acidic residues" evidence="10">
    <location>
        <begin position="208"/>
        <end position="222"/>
    </location>
</feature>
<dbReference type="Gene3D" id="1.10.3380.20">
    <property type="match status" value="1"/>
</dbReference>
<dbReference type="GO" id="GO:0005634">
    <property type="term" value="C:nucleus"/>
    <property type="evidence" value="ECO:0007669"/>
    <property type="project" value="UniProtKB-SubCell"/>
</dbReference>
<dbReference type="GO" id="GO:0006281">
    <property type="term" value="P:DNA repair"/>
    <property type="evidence" value="ECO:0007669"/>
    <property type="project" value="UniProtKB-KW"/>
</dbReference>
<keyword evidence="8" id="KW-0539">Nucleus</keyword>
<dbReference type="InterPro" id="IPR027417">
    <property type="entry name" value="P-loop_NTPase"/>
</dbReference>
<dbReference type="Pfam" id="PF21099">
    <property type="entry name" value="POLQ_helical"/>
    <property type="match status" value="1"/>
</dbReference>
<comment type="catalytic activity">
    <reaction evidence="9">
        <text>ATP + H2O = ADP + phosphate + H(+)</text>
        <dbReference type="Rhea" id="RHEA:13065"/>
        <dbReference type="ChEBI" id="CHEBI:15377"/>
        <dbReference type="ChEBI" id="CHEBI:15378"/>
        <dbReference type="ChEBI" id="CHEBI:30616"/>
        <dbReference type="ChEBI" id="CHEBI:43474"/>
        <dbReference type="ChEBI" id="CHEBI:456216"/>
        <dbReference type="EC" id="5.6.2.4"/>
    </reaction>
</comment>
<feature type="domain" description="Helicase C-terminal" evidence="12">
    <location>
        <begin position="537"/>
        <end position="739"/>
    </location>
</feature>
<feature type="region of interest" description="Disordered" evidence="10">
    <location>
        <begin position="43"/>
        <end position="92"/>
    </location>
</feature>
<keyword evidence="3" id="KW-0227">DNA damage</keyword>
<dbReference type="EMBL" id="CAHIKZ030005566">
    <property type="protein sequence ID" value="CAE1329986.1"/>
    <property type="molecule type" value="Genomic_DNA"/>
</dbReference>
<dbReference type="SUPFAM" id="SSF52540">
    <property type="entry name" value="P-loop containing nucleoside triphosphate hydrolases"/>
    <property type="match status" value="1"/>
</dbReference>
<dbReference type="FunFam" id="1.10.150.20:FF:000058">
    <property type="entry name" value="Helicase, POLQ like"/>
    <property type="match status" value="1"/>
</dbReference>
<evidence type="ECO:0000256" key="8">
    <source>
        <dbReference type="ARBA" id="ARBA00023242"/>
    </source>
</evidence>
<keyword evidence="4 13" id="KW-0378">Hydrolase</keyword>
<evidence type="ECO:0000256" key="3">
    <source>
        <dbReference type="ARBA" id="ARBA00022763"/>
    </source>
</evidence>
<organism evidence="13 14">
    <name type="scientific">Acanthosepion pharaonis</name>
    <name type="common">Pharaoh cuttlefish</name>
    <name type="synonym">Sepia pharaonis</name>
    <dbReference type="NCBI Taxonomy" id="158019"/>
    <lineage>
        <taxon>Eukaryota</taxon>
        <taxon>Metazoa</taxon>
        <taxon>Spiralia</taxon>
        <taxon>Lophotrochozoa</taxon>
        <taxon>Mollusca</taxon>
        <taxon>Cephalopoda</taxon>
        <taxon>Coleoidea</taxon>
        <taxon>Decapodiformes</taxon>
        <taxon>Sepiida</taxon>
        <taxon>Sepiina</taxon>
        <taxon>Sepiidae</taxon>
        <taxon>Acanthosepion</taxon>
    </lineage>
</organism>
<sequence>MYKGFQMDELSFPVAFCRIRFWQIDICADVAVVDAFSNLGAMSTDEIDPGPNRKTRVRKRSSSDYEINGSSNSRPRLVSSLPESPPRTYCSSSKQVTPTKVSAVFCQSWFANSFGKQKWKEFEDLKNSSGKPPGLSSGNLDVLETSDTILASLDMPYCDIFTSAFSPMGENTSTPNIHPRSLSWKKRNFEAELKTTMMEKNANEDVAETDKALKTNNEKKDLSGDIKSNVEKQTTALTTETTASSSSLLKNRIRQRLFQNAKEKSPISLVSNLQQEKLALATECIETFQKEKEAGHTNFELGPFYGLPSKVKHLFESQRGIKKLYDWQEECLSLPALVSGSNLIYSLPTSGGKTLVAEIVILRELLCKKKNAMLILPYISIVQEKVKALSEMAVELDFLVEEYAGSKGRYPPTKRREKSSLYVATIEKAHSLVNQFIELDRMNTLGLVVVDELHMLGEGGSLPCQIIGMSATLNNMDDLKSFLKADLYTNNFRPVTLTEYVKISENIYHIDQNSSENPLQHDRSTNFQYKPEMNKTDPDHLFGLVLEVIPTNSCLLFCPTKKNCENVSSMLCKLMSKYRRELLERHKSEKKILLQELKSDNNGHLCPILQTTIPFGVAYHHSGLMADERKLIEDAYSSGTLCLLTCTSTLAAGVNLPAKRVILRAPRVGNSFISKCQYKQMVGRAGRAGIDSSGESIMICQPQELPKVYNLISSPLENCHSSLMYDSGKGIRFLILSIIGLQIAASHSQLFSFLHSSLLSIQSDVLLYDVNEVVHEELQTLVDLGLVVQKRKIDLCDASSPAKEKDNSDLTLEITKLGKATYKGSIDIDIGPRLYKDLKAACDKLVLSNYLHLLALVTPYNLPINPCWMTYFNQMCKMSPEELSIANLLGVPEGYIARKAGGQRVKQQSVDQSAIDRFYLTLMLHEVWKQKTIWEVASMFSQPRGFIQNLVTSSCSFATCVLHFCQELEELWMFQSLFTPFIQQLSYNVVADLVPLLEIPGVKKARASQLFNAGYKTLASIASADIGVLVRSIDHLSKKVARQMVASAKLLLEEKKAALLEEIEQLVSIPSKMATELPQPEPIVTDKVQENDDEENNSLFSDNEDFDYL</sequence>
<dbReference type="AlphaFoldDB" id="A0A812EP30"/>
<proteinExistence type="predicted"/>
<dbReference type="CDD" id="cd18026">
    <property type="entry name" value="DEXHc_POLQ-like"/>
    <property type="match status" value="1"/>
</dbReference>
<dbReference type="Pfam" id="PF00271">
    <property type="entry name" value="Helicase_C"/>
    <property type="match status" value="1"/>
</dbReference>
<feature type="domain" description="Helicase ATP-binding" evidence="11">
    <location>
        <begin position="334"/>
        <end position="491"/>
    </location>
</feature>
<dbReference type="InterPro" id="IPR046931">
    <property type="entry name" value="HTH_61"/>
</dbReference>
<evidence type="ECO:0000256" key="4">
    <source>
        <dbReference type="ARBA" id="ARBA00022801"/>
    </source>
</evidence>
<dbReference type="InterPro" id="IPR014001">
    <property type="entry name" value="Helicase_ATP-bd"/>
</dbReference>
<dbReference type="PANTHER" id="PTHR47961:SF12">
    <property type="entry name" value="HELICASE POLQ-LIKE"/>
    <property type="match status" value="1"/>
</dbReference>
<dbReference type="Pfam" id="PF20470">
    <property type="entry name" value="HTH_61"/>
    <property type="match status" value="1"/>
</dbReference>
<dbReference type="OrthoDB" id="2320933at2759"/>
<feature type="compositionally biased region" description="Acidic residues" evidence="10">
    <location>
        <begin position="1091"/>
        <end position="1109"/>
    </location>
</feature>
<dbReference type="SMART" id="SM00490">
    <property type="entry name" value="HELICc"/>
    <property type="match status" value="1"/>
</dbReference>
<evidence type="ECO:0000259" key="12">
    <source>
        <dbReference type="PROSITE" id="PS51194"/>
    </source>
</evidence>
<dbReference type="PROSITE" id="PS51192">
    <property type="entry name" value="HELICASE_ATP_BIND_1"/>
    <property type="match status" value="1"/>
</dbReference>
<protein>
    <submittedName>
        <fullName evidence="13">HELQ</fullName>
        <ecNumber evidence="13">3.6.4.12</ecNumber>
    </submittedName>
</protein>
<dbReference type="Pfam" id="PF14520">
    <property type="entry name" value="HHH_5"/>
    <property type="match status" value="1"/>
</dbReference>
<dbReference type="PANTHER" id="PTHR47961">
    <property type="entry name" value="DNA POLYMERASE THETA, PUTATIVE (AFU_ORTHOLOGUE AFUA_1G05260)-RELATED"/>
    <property type="match status" value="1"/>
</dbReference>
<name>A0A812EP30_ACAPH</name>
<evidence type="ECO:0000259" key="11">
    <source>
        <dbReference type="PROSITE" id="PS51192"/>
    </source>
</evidence>
<evidence type="ECO:0000256" key="5">
    <source>
        <dbReference type="ARBA" id="ARBA00022806"/>
    </source>
</evidence>
<evidence type="ECO:0000256" key="9">
    <source>
        <dbReference type="ARBA" id="ARBA00048988"/>
    </source>
</evidence>
<feature type="region of interest" description="Disordered" evidence="10">
    <location>
        <begin position="1077"/>
        <end position="1109"/>
    </location>
</feature>
<evidence type="ECO:0000256" key="1">
    <source>
        <dbReference type="ARBA" id="ARBA00004123"/>
    </source>
</evidence>
<dbReference type="Gene3D" id="3.40.50.300">
    <property type="entry name" value="P-loop containing nucleotide triphosphate hydrolases"/>
    <property type="match status" value="2"/>
</dbReference>
<dbReference type="SUPFAM" id="SSF158702">
    <property type="entry name" value="Sec63 N-terminal domain-like"/>
    <property type="match status" value="1"/>
</dbReference>
<dbReference type="SMART" id="SM00487">
    <property type="entry name" value="DEXDc"/>
    <property type="match status" value="1"/>
</dbReference>
<dbReference type="Gene3D" id="1.10.150.20">
    <property type="entry name" value="5' to 3' exonuclease, C-terminal subdomain"/>
    <property type="match status" value="1"/>
</dbReference>
<evidence type="ECO:0000313" key="13">
    <source>
        <dbReference type="EMBL" id="CAE1329986.1"/>
    </source>
</evidence>
<keyword evidence="2" id="KW-0547">Nucleotide-binding</keyword>
<evidence type="ECO:0000256" key="10">
    <source>
        <dbReference type="SAM" id="MobiDB-lite"/>
    </source>
</evidence>
<keyword evidence="5" id="KW-0347">Helicase</keyword>
<dbReference type="InterPro" id="IPR001650">
    <property type="entry name" value="Helicase_C-like"/>
</dbReference>
<dbReference type="Pfam" id="PF00270">
    <property type="entry name" value="DEAD"/>
    <property type="match status" value="1"/>
</dbReference>
<keyword evidence="6" id="KW-0067">ATP-binding</keyword>
<evidence type="ECO:0000256" key="7">
    <source>
        <dbReference type="ARBA" id="ARBA00023204"/>
    </source>
</evidence>
<evidence type="ECO:0000256" key="2">
    <source>
        <dbReference type="ARBA" id="ARBA00022741"/>
    </source>
</evidence>
<dbReference type="FunFam" id="3.40.50.300:FF:000813">
    <property type="entry name" value="helicase POLQ-like isoform X1"/>
    <property type="match status" value="1"/>
</dbReference>
<feature type="region of interest" description="Disordered" evidence="10">
    <location>
        <begin position="201"/>
        <end position="222"/>
    </location>
</feature>
<dbReference type="FunFam" id="3.40.50.300:FF:001293">
    <property type="entry name" value="helicase POLQ-like isoform X5"/>
    <property type="match status" value="1"/>
</dbReference>
<dbReference type="InterPro" id="IPR048960">
    <property type="entry name" value="POLQ-like_helical"/>
</dbReference>